<accession>N6WZA5</accession>
<organism evidence="2 3">
    <name type="scientific">Marinobacter nanhaiticus D15-8W</name>
    <dbReference type="NCBI Taxonomy" id="626887"/>
    <lineage>
        <taxon>Bacteria</taxon>
        <taxon>Pseudomonadati</taxon>
        <taxon>Pseudomonadota</taxon>
        <taxon>Gammaproteobacteria</taxon>
        <taxon>Pseudomonadales</taxon>
        <taxon>Marinobacteraceae</taxon>
        <taxon>Marinobacter</taxon>
    </lineage>
</organism>
<dbReference type="STRING" id="626887.J057_04240"/>
<dbReference type="OrthoDB" id="6362681at2"/>
<evidence type="ECO:0008006" key="4">
    <source>
        <dbReference type="Google" id="ProtNLM"/>
    </source>
</evidence>
<name>N6WZA5_9GAMM</name>
<dbReference type="PATRIC" id="fig|626887.3.peg.836"/>
<dbReference type="eggNOG" id="COG3266">
    <property type="taxonomic scope" value="Bacteria"/>
</dbReference>
<evidence type="ECO:0000313" key="2">
    <source>
        <dbReference type="EMBL" id="ENO16886.1"/>
    </source>
</evidence>
<sequence>MTTEAERQFYLSQMGVHLWYARDPLPGAAPSPDFDFSEPESEQPEPAPEVVRSAPTVKRSAEDRAAAQGNVRDLLKSIGGQSSPKELEPSLEEKSEPVPESKPVEPSLQPQIRNEAEAAVDDRLAVLDGARLDLGFWVSDRHCLVSSLSTDISEELQAQLATNILRAIGAGVSDQRRLVWPIFNNPAVMKNARKDLGYLLNRIDEDLLGDRVFVALGPLAETEQQHQALVSWLADKPVCGEHGLAALAADPRNKKYLWDLLKEQLLGGQ</sequence>
<evidence type="ECO:0000313" key="3">
    <source>
        <dbReference type="Proteomes" id="UP000013165"/>
    </source>
</evidence>
<feature type="region of interest" description="Disordered" evidence="1">
    <location>
        <begin position="22"/>
        <end position="112"/>
    </location>
</feature>
<dbReference type="HOGENOM" id="CLU_1033656_0_0_6"/>
<protein>
    <recommendedName>
        <fullName evidence="4">2-isopropylmalate synthase</fullName>
    </recommendedName>
</protein>
<proteinExistence type="predicted"/>
<comment type="caution">
    <text evidence="2">The sequence shown here is derived from an EMBL/GenBank/DDBJ whole genome shotgun (WGS) entry which is preliminary data.</text>
</comment>
<dbReference type="EMBL" id="APLQ01000010">
    <property type="protein sequence ID" value="ENO16886.1"/>
    <property type="molecule type" value="Genomic_DNA"/>
</dbReference>
<keyword evidence="3" id="KW-1185">Reference proteome</keyword>
<feature type="compositionally biased region" description="Basic and acidic residues" evidence="1">
    <location>
        <begin position="85"/>
        <end position="103"/>
    </location>
</feature>
<gene>
    <name evidence="2" type="ORF">J057_04240</name>
</gene>
<dbReference type="RefSeq" id="WP_004583396.1">
    <property type="nucleotide sequence ID" value="NZ_AP028878.1"/>
</dbReference>
<reference evidence="2 3" key="1">
    <citation type="journal article" date="2013" name="Genome Announc.">
        <title>Genome Sequence of the Polycyclic Aromatic Hydrocarbon-Degrading Bacterium Strain Marinobacter nanhaiticus D15-8WT.</title>
        <authorList>
            <person name="Cui Z."/>
            <person name="Gao W."/>
            <person name="Li Q."/>
            <person name="Xu G."/>
            <person name="Zheng L."/>
        </authorList>
    </citation>
    <scope>NUCLEOTIDE SEQUENCE [LARGE SCALE GENOMIC DNA]</scope>
    <source>
        <strain evidence="2 3">D15-8W</strain>
    </source>
</reference>
<evidence type="ECO:0000256" key="1">
    <source>
        <dbReference type="SAM" id="MobiDB-lite"/>
    </source>
</evidence>
<dbReference type="AlphaFoldDB" id="N6WZA5"/>
<dbReference type="Proteomes" id="UP000013165">
    <property type="component" value="Unassembled WGS sequence"/>
</dbReference>